<dbReference type="NCBIfam" id="NF001985">
    <property type="entry name" value="PRK00777.1"/>
    <property type="match status" value="1"/>
</dbReference>
<reference evidence="3 4" key="1">
    <citation type="submission" date="2016-07" db="EMBL/GenBank/DDBJ databases">
        <title>Pervasive Adenine N6-methylation of Active Genes in Fungi.</title>
        <authorList>
            <consortium name="DOE Joint Genome Institute"/>
            <person name="Mondo S.J."/>
            <person name="Dannebaum R.O."/>
            <person name="Kuo R.C."/>
            <person name="Labutti K."/>
            <person name="Haridas S."/>
            <person name="Kuo A."/>
            <person name="Salamov A."/>
            <person name="Ahrendt S.R."/>
            <person name="Lipzen A."/>
            <person name="Sullivan W."/>
            <person name="Andreopoulos W.B."/>
            <person name="Clum A."/>
            <person name="Lindquist E."/>
            <person name="Daum C."/>
            <person name="Ramamoorthy G.K."/>
            <person name="Gryganskyi A."/>
            <person name="Culley D."/>
            <person name="Magnuson J.K."/>
            <person name="James T.Y."/>
            <person name="O'Malley M.A."/>
            <person name="Stajich J.E."/>
            <person name="Spatafora J.W."/>
            <person name="Visel A."/>
            <person name="Grigoriev I.V."/>
        </authorList>
    </citation>
    <scope>NUCLEOTIDE SEQUENCE [LARGE SCALE GENOMIC DNA]</scope>
    <source>
        <strain evidence="3 4">NRRL 2496</strain>
    </source>
</reference>
<organism evidence="3 4">
    <name type="scientific">Syncephalastrum racemosum</name>
    <name type="common">Filamentous fungus</name>
    <dbReference type="NCBI Taxonomy" id="13706"/>
    <lineage>
        <taxon>Eukaryota</taxon>
        <taxon>Fungi</taxon>
        <taxon>Fungi incertae sedis</taxon>
        <taxon>Mucoromycota</taxon>
        <taxon>Mucoromycotina</taxon>
        <taxon>Mucoromycetes</taxon>
        <taxon>Mucorales</taxon>
        <taxon>Syncephalastraceae</taxon>
        <taxon>Syncephalastrum</taxon>
    </lineage>
</organism>
<dbReference type="NCBIfam" id="TIGR00125">
    <property type="entry name" value="cyt_tran_rel"/>
    <property type="match status" value="1"/>
</dbReference>
<comment type="caution">
    <text evidence="3">The sequence shown here is derived from an EMBL/GenBank/DDBJ whole genome shotgun (WGS) entry which is preliminary data.</text>
</comment>
<dbReference type="PANTHER" id="PTHR10695:SF46">
    <property type="entry name" value="BIFUNCTIONAL COENZYME A SYNTHASE-RELATED"/>
    <property type="match status" value="1"/>
</dbReference>
<dbReference type="AlphaFoldDB" id="A0A1X2HMD8"/>
<evidence type="ECO:0000256" key="1">
    <source>
        <dbReference type="SAM" id="SignalP"/>
    </source>
</evidence>
<feature type="signal peptide" evidence="1">
    <location>
        <begin position="1"/>
        <end position="19"/>
    </location>
</feature>
<dbReference type="FunFam" id="3.40.50.620:FF:000089">
    <property type="entry name" value="Bifunctional coenzyme A synthase"/>
    <property type="match status" value="1"/>
</dbReference>
<keyword evidence="4" id="KW-1185">Reference proteome</keyword>
<dbReference type="PANTHER" id="PTHR10695">
    <property type="entry name" value="DEPHOSPHO-COA KINASE-RELATED"/>
    <property type="match status" value="1"/>
</dbReference>
<gene>
    <name evidence="3" type="ORF">BCR43DRAFT_408388</name>
</gene>
<dbReference type="Pfam" id="PF01467">
    <property type="entry name" value="CTP_transf_like"/>
    <property type="match status" value="1"/>
</dbReference>
<dbReference type="OMA" id="WIRQYLA"/>
<keyword evidence="1" id="KW-0732">Signal</keyword>
<feature type="non-terminal residue" evidence="3">
    <location>
        <position position="1"/>
    </location>
</feature>
<protein>
    <recommendedName>
        <fullName evidence="2">Cytidyltransferase-like domain-containing protein</fullName>
    </recommendedName>
</protein>
<dbReference type="OrthoDB" id="330671at2759"/>
<dbReference type="FunCoup" id="A0A1X2HMD8">
    <property type="interactions" value="34"/>
</dbReference>
<sequence length="257" mass="28405">WHELQSLLCALYVTQLTLAYESGSPLFECDIVLEPWCQYDILAEPSLSRVFVSSKQVQQWVDASNQRRKEPLTVETLSVAPAQTLLHLVPDEEHTPAQFARVAVGGTFDHIHGGHKILLTMTALLASESIVVGVTDDSMLTTKKYREYIAPTEKRIQAVEAYIDTVRRGITSQVVPISDPFGPTITDPSIQALVCSRETLKGGDAVNTERAKRDFAPLDLRIIDVISSNSASVDGHDMGALKISSTWIRQYLAEQKA</sequence>
<dbReference type="InParanoid" id="A0A1X2HMD8"/>
<dbReference type="CDD" id="cd02164">
    <property type="entry name" value="PPAT_CoAS"/>
    <property type="match status" value="1"/>
</dbReference>
<dbReference type="InterPro" id="IPR004821">
    <property type="entry name" value="Cyt_trans-like"/>
</dbReference>
<dbReference type="EMBL" id="MCGN01000002">
    <property type="protein sequence ID" value="ORZ00508.1"/>
    <property type="molecule type" value="Genomic_DNA"/>
</dbReference>
<accession>A0A1X2HMD8</accession>
<dbReference type="GO" id="GO:0004140">
    <property type="term" value="F:dephospho-CoA kinase activity"/>
    <property type="evidence" value="ECO:0007669"/>
    <property type="project" value="TreeGrafter"/>
</dbReference>
<feature type="non-terminal residue" evidence="3">
    <location>
        <position position="257"/>
    </location>
</feature>
<dbReference type="STRING" id="13706.A0A1X2HMD8"/>
<name>A0A1X2HMD8_SYNRA</name>
<dbReference type="InterPro" id="IPR014729">
    <property type="entry name" value="Rossmann-like_a/b/a_fold"/>
</dbReference>
<proteinExistence type="predicted"/>
<evidence type="ECO:0000259" key="2">
    <source>
        <dbReference type="Pfam" id="PF01467"/>
    </source>
</evidence>
<evidence type="ECO:0000313" key="3">
    <source>
        <dbReference type="EMBL" id="ORZ00508.1"/>
    </source>
</evidence>
<evidence type="ECO:0000313" key="4">
    <source>
        <dbReference type="Proteomes" id="UP000242180"/>
    </source>
</evidence>
<feature type="chain" id="PRO_5012801122" description="Cytidyltransferase-like domain-containing protein" evidence="1">
    <location>
        <begin position="20"/>
        <end position="257"/>
    </location>
</feature>
<dbReference type="Proteomes" id="UP000242180">
    <property type="component" value="Unassembled WGS sequence"/>
</dbReference>
<feature type="domain" description="Cytidyltransferase-like" evidence="2">
    <location>
        <begin position="104"/>
        <end position="221"/>
    </location>
</feature>
<dbReference type="Gene3D" id="3.40.50.620">
    <property type="entry name" value="HUPs"/>
    <property type="match status" value="1"/>
</dbReference>
<dbReference type="SUPFAM" id="SSF52374">
    <property type="entry name" value="Nucleotidylyl transferase"/>
    <property type="match status" value="1"/>
</dbReference>
<dbReference type="GO" id="GO:0015937">
    <property type="term" value="P:coenzyme A biosynthetic process"/>
    <property type="evidence" value="ECO:0007669"/>
    <property type="project" value="TreeGrafter"/>
</dbReference>